<comment type="similarity">
    <text evidence="2">Belongs to the dynein intermediate chain family.</text>
</comment>
<dbReference type="Gene3D" id="2.130.10.10">
    <property type="entry name" value="YVTN repeat-like/Quinoprotein amine dehydrogenase"/>
    <property type="match status" value="2"/>
</dbReference>
<dbReference type="EMBL" id="JARBJD010000065">
    <property type="protein sequence ID" value="KAK2955612.1"/>
    <property type="molecule type" value="Genomic_DNA"/>
</dbReference>
<evidence type="ECO:0000256" key="1">
    <source>
        <dbReference type="ARBA" id="ARBA00004430"/>
    </source>
</evidence>
<comment type="subcellular location">
    <subcellularLocation>
        <location evidence="1">Cytoplasm</location>
        <location evidence="1">Cytoskeleton</location>
        <location evidence="1">Cilium axoneme</location>
    </subcellularLocation>
</comment>
<dbReference type="PANTHER" id="PTHR12442">
    <property type="entry name" value="DYNEIN INTERMEDIATE CHAIN"/>
    <property type="match status" value="1"/>
</dbReference>
<dbReference type="SMART" id="SM00320">
    <property type="entry name" value="WD40"/>
    <property type="match status" value="4"/>
</dbReference>
<dbReference type="InterPro" id="IPR015943">
    <property type="entry name" value="WD40/YVTN_repeat-like_dom_sf"/>
</dbReference>
<keyword evidence="8" id="KW-0969">Cilium</keyword>
<proteinExistence type="inferred from homology"/>
<name>A0ABQ9XVW0_9EUKA</name>
<dbReference type="Proteomes" id="UP001281761">
    <property type="component" value="Unassembled WGS sequence"/>
</dbReference>
<keyword evidence="11" id="KW-0966">Cell projection</keyword>
<keyword evidence="14" id="KW-1185">Reference proteome</keyword>
<gene>
    <name evidence="13" type="ORF">BLNAU_9471</name>
</gene>
<protein>
    <submittedName>
        <fullName evidence="13">Dynein intermediate chain 3, ciliary</fullName>
    </submittedName>
</protein>
<keyword evidence="10" id="KW-0206">Cytoskeleton</keyword>
<evidence type="ECO:0000256" key="5">
    <source>
        <dbReference type="ARBA" id="ARBA00022701"/>
    </source>
</evidence>
<evidence type="ECO:0000256" key="2">
    <source>
        <dbReference type="ARBA" id="ARBA00011059"/>
    </source>
</evidence>
<reference evidence="13 14" key="1">
    <citation type="journal article" date="2022" name="bioRxiv">
        <title>Genomics of Preaxostyla Flagellates Illuminates Evolutionary Transitions and the Path Towards Mitochondrial Loss.</title>
        <authorList>
            <person name="Novak L.V.F."/>
            <person name="Treitli S.C."/>
            <person name="Pyrih J."/>
            <person name="Halakuc P."/>
            <person name="Pipaliya S.V."/>
            <person name="Vacek V."/>
            <person name="Brzon O."/>
            <person name="Soukal P."/>
            <person name="Eme L."/>
            <person name="Dacks J.B."/>
            <person name="Karnkowska A."/>
            <person name="Elias M."/>
            <person name="Hampl V."/>
        </authorList>
    </citation>
    <scope>NUCLEOTIDE SEQUENCE [LARGE SCALE GENOMIC DNA]</scope>
    <source>
        <strain evidence="13">NAU3</strain>
        <tissue evidence="13">Gut</tissue>
    </source>
</reference>
<evidence type="ECO:0000256" key="3">
    <source>
        <dbReference type="ARBA" id="ARBA00022490"/>
    </source>
</evidence>
<accession>A0ABQ9XVW0</accession>
<keyword evidence="3" id="KW-0963">Cytoplasm</keyword>
<feature type="compositionally biased region" description="Basic and acidic residues" evidence="12">
    <location>
        <begin position="598"/>
        <end position="609"/>
    </location>
</feature>
<feature type="compositionally biased region" description="Acidic residues" evidence="12">
    <location>
        <begin position="610"/>
        <end position="654"/>
    </location>
</feature>
<evidence type="ECO:0000256" key="9">
    <source>
        <dbReference type="ARBA" id="ARBA00023175"/>
    </source>
</evidence>
<dbReference type="InterPro" id="IPR050687">
    <property type="entry name" value="Dynein_IC"/>
</dbReference>
<keyword evidence="6" id="KW-0677">Repeat</keyword>
<organism evidence="13 14">
    <name type="scientific">Blattamonas nauphoetae</name>
    <dbReference type="NCBI Taxonomy" id="2049346"/>
    <lineage>
        <taxon>Eukaryota</taxon>
        <taxon>Metamonada</taxon>
        <taxon>Preaxostyla</taxon>
        <taxon>Oxymonadida</taxon>
        <taxon>Blattamonas</taxon>
    </lineage>
</organism>
<feature type="compositionally biased region" description="Gly residues" evidence="12">
    <location>
        <begin position="548"/>
        <end position="558"/>
    </location>
</feature>
<comment type="caution">
    <text evidence="13">The sequence shown here is derived from an EMBL/GenBank/DDBJ whole genome shotgun (WGS) entry which is preliminary data.</text>
</comment>
<dbReference type="InterPro" id="IPR001680">
    <property type="entry name" value="WD40_rpt"/>
</dbReference>
<evidence type="ECO:0000313" key="14">
    <source>
        <dbReference type="Proteomes" id="UP001281761"/>
    </source>
</evidence>
<dbReference type="PANTHER" id="PTHR12442:SF7">
    <property type="entry name" value="DYNEIN AXONEMAL INTERMEDIATE CHAIN 2"/>
    <property type="match status" value="1"/>
</dbReference>
<evidence type="ECO:0000256" key="11">
    <source>
        <dbReference type="ARBA" id="ARBA00023273"/>
    </source>
</evidence>
<feature type="region of interest" description="Disordered" evidence="12">
    <location>
        <begin position="505"/>
        <end position="654"/>
    </location>
</feature>
<sequence length="654" mass="73383">MDIIFPYSRKRKEFGKHCTFTVQGPETVWEDRPNQSRKQKYDVIKMIPVAVQAVPQKSEHDCNTEIVVPSQRGMMHLEGGWPKDIDPTQPDSLNMFRKKVERDENFLLQLLSRANSSTSVVNQNLSLDIYQTYFSDYQADVKEDAPKATIQAVFRDPFPHQRRWAKNIAWHPEIKTRLAAAYSILKFQSTSADLPIASHVWDINNPNNRLYDLHPTSPLCSIQYNFKDSNIIAGGCYNGVLQLWDPRKGSQPYDKTPLEVSHHDPIYKVQWLQSKTGTECATVSSDGTVKWWDTRHFDKPVEQMDLLNKLDMSKLNGTSMDYDPAQGPSKFMIGTEQGLVLSCNRKAKTSAEKVTPPFFGHIGPVYSVQRNPFHSRFFMSVGDWTVKLWIDDLRSPMISTPSDSVYLSAGQWSPTKPSLLFTAKENGYFDIYDVITQKFILSQQVTETPNIGLSALEVQNTGKLIATGGKNGSIYIHELSDSLCQITDTEKTDVLNVLEREAKREKNVDARKKEQQLKERQAAKLEGGGGGGDARTPSASGNRTSTPGGFGVSEGLGTMGSQTQQALERPKTKASRKVVEEEEDEDAIDEIDEGELGDVEKEFMEKVKVDEDEEDEEEQAQEGGEGEEEGGEEGEEEEGGEEGEEGGEEGEEEQ</sequence>
<evidence type="ECO:0000256" key="12">
    <source>
        <dbReference type="SAM" id="MobiDB-lite"/>
    </source>
</evidence>
<dbReference type="InterPro" id="IPR036322">
    <property type="entry name" value="WD40_repeat_dom_sf"/>
</dbReference>
<keyword evidence="4" id="KW-0853">WD repeat</keyword>
<feature type="compositionally biased region" description="Acidic residues" evidence="12">
    <location>
        <begin position="580"/>
        <end position="597"/>
    </location>
</feature>
<evidence type="ECO:0000256" key="7">
    <source>
        <dbReference type="ARBA" id="ARBA00023017"/>
    </source>
</evidence>
<evidence type="ECO:0000256" key="4">
    <source>
        <dbReference type="ARBA" id="ARBA00022574"/>
    </source>
</evidence>
<evidence type="ECO:0000256" key="10">
    <source>
        <dbReference type="ARBA" id="ARBA00023212"/>
    </source>
</evidence>
<keyword evidence="7" id="KW-0243">Dynein</keyword>
<keyword evidence="5" id="KW-0493">Microtubule</keyword>
<evidence type="ECO:0000256" key="6">
    <source>
        <dbReference type="ARBA" id="ARBA00022737"/>
    </source>
</evidence>
<keyword evidence="9" id="KW-0505">Motor protein</keyword>
<feature type="compositionally biased region" description="Basic and acidic residues" evidence="12">
    <location>
        <begin position="505"/>
        <end position="523"/>
    </location>
</feature>
<dbReference type="Pfam" id="PF00400">
    <property type="entry name" value="WD40"/>
    <property type="match status" value="2"/>
</dbReference>
<dbReference type="SUPFAM" id="SSF50978">
    <property type="entry name" value="WD40 repeat-like"/>
    <property type="match status" value="1"/>
</dbReference>
<feature type="compositionally biased region" description="Polar residues" evidence="12">
    <location>
        <begin position="537"/>
        <end position="547"/>
    </location>
</feature>
<evidence type="ECO:0000256" key="8">
    <source>
        <dbReference type="ARBA" id="ARBA00023069"/>
    </source>
</evidence>
<evidence type="ECO:0000313" key="13">
    <source>
        <dbReference type="EMBL" id="KAK2955612.1"/>
    </source>
</evidence>